<evidence type="ECO:0000256" key="3">
    <source>
        <dbReference type="ARBA" id="ARBA00022603"/>
    </source>
</evidence>
<feature type="binding site" evidence="7">
    <location>
        <position position="167"/>
    </location>
    <ligand>
        <name>substrate</name>
    </ligand>
</feature>
<dbReference type="PROSITE" id="PS51625">
    <property type="entry name" value="SAM_MT_TRMB"/>
    <property type="match status" value="1"/>
</dbReference>
<evidence type="ECO:0000256" key="7">
    <source>
        <dbReference type="HAMAP-Rule" id="MF_01057"/>
    </source>
</evidence>
<dbReference type="RefSeq" id="WP_184744143.1">
    <property type="nucleotide sequence ID" value="NZ_JACHGJ010000001.1"/>
</dbReference>
<dbReference type="PANTHER" id="PTHR23417">
    <property type="entry name" value="3-DEOXY-D-MANNO-OCTULOSONIC-ACID TRANSFERASE/TRNA GUANINE-N 7 - -METHYLTRANSFERASE"/>
    <property type="match status" value="1"/>
</dbReference>
<dbReference type="GO" id="GO:0043527">
    <property type="term" value="C:tRNA methyltransferase complex"/>
    <property type="evidence" value="ECO:0007669"/>
    <property type="project" value="TreeGrafter"/>
</dbReference>
<dbReference type="Proteomes" id="UP000587760">
    <property type="component" value="Unassembled WGS sequence"/>
</dbReference>
<dbReference type="EC" id="2.1.1.33" evidence="7"/>
<evidence type="ECO:0000256" key="2">
    <source>
        <dbReference type="ARBA" id="ARBA00003015"/>
    </source>
</evidence>
<feature type="binding site" evidence="7">
    <location>
        <position position="56"/>
    </location>
    <ligand>
        <name>S-adenosyl-L-methionine</name>
        <dbReference type="ChEBI" id="CHEBI:59789"/>
    </ligand>
</feature>
<organism evidence="8 9">
    <name type="scientific">Spirochaeta isovalerica</name>
    <dbReference type="NCBI Taxonomy" id="150"/>
    <lineage>
        <taxon>Bacteria</taxon>
        <taxon>Pseudomonadati</taxon>
        <taxon>Spirochaetota</taxon>
        <taxon>Spirochaetia</taxon>
        <taxon>Spirochaetales</taxon>
        <taxon>Spirochaetaceae</taxon>
        <taxon>Spirochaeta</taxon>
    </lineage>
</organism>
<keyword evidence="5 7" id="KW-0949">S-adenosyl-L-methionine</keyword>
<name>A0A841R893_9SPIO</name>
<dbReference type="HAMAP" id="MF_01057">
    <property type="entry name" value="tRNA_methyltr_TrmB"/>
    <property type="match status" value="1"/>
</dbReference>
<feature type="binding site" evidence="7">
    <location>
        <position position="131"/>
    </location>
    <ligand>
        <name>S-adenosyl-L-methionine</name>
        <dbReference type="ChEBI" id="CHEBI:59789"/>
    </ligand>
</feature>
<dbReference type="NCBIfam" id="TIGR00091">
    <property type="entry name" value="tRNA (guanosine(46)-N7)-methyltransferase TrmB"/>
    <property type="match status" value="1"/>
</dbReference>
<evidence type="ECO:0000313" key="8">
    <source>
        <dbReference type="EMBL" id="MBB6479189.1"/>
    </source>
</evidence>
<dbReference type="EMBL" id="JACHGJ010000001">
    <property type="protein sequence ID" value="MBB6479189.1"/>
    <property type="molecule type" value="Genomic_DNA"/>
</dbReference>
<gene>
    <name evidence="7" type="primary">trmB</name>
    <name evidence="8" type="ORF">HNR50_000822</name>
</gene>
<evidence type="ECO:0000256" key="4">
    <source>
        <dbReference type="ARBA" id="ARBA00022679"/>
    </source>
</evidence>
<proteinExistence type="inferred from homology"/>
<dbReference type="Pfam" id="PF02390">
    <property type="entry name" value="Methyltransf_4"/>
    <property type="match status" value="1"/>
</dbReference>
<dbReference type="UniPathway" id="UPA00989"/>
<comment type="similarity">
    <text evidence="7">Belongs to the class I-like SAM-binding methyltransferase superfamily. TrmB family.</text>
</comment>
<keyword evidence="4 7" id="KW-0808">Transferase</keyword>
<comment type="function">
    <text evidence="2 7">Catalyzes the formation of N(7)-methylguanine at position 46 (m7G46) in tRNA.</text>
</comment>
<evidence type="ECO:0000256" key="1">
    <source>
        <dbReference type="ARBA" id="ARBA00000142"/>
    </source>
</evidence>
<evidence type="ECO:0000256" key="6">
    <source>
        <dbReference type="ARBA" id="ARBA00022694"/>
    </source>
</evidence>
<dbReference type="InterPro" id="IPR029063">
    <property type="entry name" value="SAM-dependent_MTases_sf"/>
</dbReference>
<dbReference type="GO" id="GO:0008176">
    <property type="term" value="F:tRNA (guanine(46)-N7)-methyltransferase activity"/>
    <property type="evidence" value="ECO:0007669"/>
    <property type="project" value="UniProtKB-UniRule"/>
</dbReference>
<dbReference type="SUPFAM" id="SSF53335">
    <property type="entry name" value="S-adenosyl-L-methionine-dependent methyltransferases"/>
    <property type="match status" value="1"/>
</dbReference>
<keyword evidence="6 7" id="KW-0819">tRNA processing</keyword>
<reference evidence="8 9" key="1">
    <citation type="submission" date="2020-08" db="EMBL/GenBank/DDBJ databases">
        <title>Genomic Encyclopedia of Type Strains, Phase IV (KMG-IV): sequencing the most valuable type-strain genomes for metagenomic binning, comparative biology and taxonomic classification.</title>
        <authorList>
            <person name="Goeker M."/>
        </authorList>
    </citation>
    <scope>NUCLEOTIDE SEQUENCE [LARGE SCALE GENOMIC DNA]</scope>
    <source>
        <strain evidence="8 9">DSM 2461</strain>
    </source>
</reference>
<accession>A0A841R893</accession>
<dbReference type="AlphaFoldDB" id="A0A841R893"/>
<feature type="binding site" evidence="7">
    <location>
        <position position="108"/>
    </location>
    <ligand>
        <name>S-adenosyl-L-methionine</name>
        <dbReference type="ChEBI" id="CHEBI:59789"/>
    </ligand>
</feature>
<protein>
    <recommendedName>
        <fullName evidence="7">tRNA (guanine-N(7)-)-methyltransferase</fullName>
        <ecNumber evidence="7">2.1.1.33</ecNumber>
    </recommendedName>
    <alternativeName>
        <fullName evidence="7">tRNA (guanine(46)-N(7))-methyltransferase</fullName>
    </alternativeName>
    <alternativeName>
        <fullName evidence="7">tRNA(m7G46)-methyltransferase</fullName>
    </alternativeName>
</protein>
<dbReference type="InterPro" id="IPR003358">
    <property type="entry name" value="tRNA_(Gua-N-7)_MeTrfase_Trmb"/>
</dbReference>
<feature type="binding site" evidence="7">
    <location>
        <begin position="202"/>
        <end position="205"/>
    </location>
    <ligand>
        <name>substrate</name>
    </ligand>
</feature>
<comment type="pathway">
    <text evidence="7">tRNA modification; N(7)-methylguanine-tRNA biosynthesis.</text>
</comment>
<comment type="catalytic activity">
    <reaction evidence="1 7">
        <text>guanosine(46) in tRNA + S-adenosyl-L-methionine = N(7)-methylguanosine(46) in tRNA + S-adenosyl-L-homocysteine</text>
        <dbReference type="Rhea" id="RHEA:42708"/>
        <dbReference type="Rhea" id="RHEA-COMP:10188"/>
        <dbReference type="Rhea" id="RHEA-COMP:10189"/>
        <dbReference type="ChEBI" id="CHEBI:57856"/>
        <dbReference type="ChEBI" id="CHEBI:59789"/>
        <dbReference type="ChEBI" id="CHEBI:74269"/>
        <dbReference type="ChEBI" id="CHEBI:74480"/>
        <dbReference type="EC" id="2.1.1.33"/>
    </reaction>
</comment>
<feature type="region of interest" description="Interaction with RNA" evidence="7">
    <location>
        <begin position="137"/>
        <end position="142"/>
    </location>
</feature>
<sequence>MSEKRVIKSYVLRAGRMSTGQKAAYDKLKDVHCIPYDEKPIDFKRIFPDLDDFFLEIGFGMGDVTHAIAEENPQKGYIGIEVHKPGVGKLLAEIEKKGLKNLKAIEHDAVEVLRNMIPDGSLSGIHVFFPDPWHKKKHNKRRLIQPELTSLLAAKLKRGGYLYAVSDWEDYAEQILDVFSGEKSLKNKYEGWAEPQEWRSQTKFERKGLKKDHLIREVFFEKI</sequence>
<keyword evidence="3 7" id="KW-0489">Methyltransferase</keyword>
<dbReference type="InterPro" id="IPR055361">
    <property type="entry name" value="tRNA_methyltr_TrmB_bact"/>
</dbReference>
<keyword evidence="9" id="KW-1185">Reference proteome</keyword>
<feature type="binding site" evidence="7">
    <location>
        <position position="135"/>
    </location>
    <ligand>
        <name>substrate</name>
    </ligand>
</feature>
<comment type="caution">
    <text evidence="8">The sequence shown here is derived from an EMBL/GenBank/DDBJ whole genome shotgun (WGS) entry which is preliminary data.</text>
</comment>
<feature type="binding site" evidence="7">
    <location>
        <position position="81"/>
    </location>
    <ligand>
        <name>S-adenosyl-L-methionine</name>
        <dbReference type="ChEBI" id="CHEBI:59789"/>
    </ligand>
</feature>
<dbReference type="PANTHER" id="PTHR23417:SF14">
    <property type="entry name" value="PENTACOTRIPEPTIDE-REPEAT REGION OF PRORP DOMAIN-CONTAINING PROTEIN"/>
    <property type="match status" value="1"/>
</dbReference>
<evidence type="ECO:0000256" key="5">
    <source>
        <dbReference type="ARBA" id="ARBA00022691"/>
    </source>
</evidence>
<evidence type="ECO:0000313" key="9">
    <source>
        <dbReference type="Proteomes" id="UP000587760"/>
    </source>
</evidence>
<dbReference type="Gene3D" id="3.40.50.150">
    <property type="entry name" value="Vaccinia Virus protein VP39"/>
    <property type="match status" value="1"/>
</dbReference>